<feature type="region of interest" description="Disordered" evidence="7">
    <location>
        <begin position="1"/>
        <end position="31"/>
    </location>
</feature>
<keyword evidence="5" id="KW-0539">Nucleus</keyword>
<evidence type="ECO:0000313" key="10">
    <source>
        <dbReference type="Proteomes" id="UP000573603"/>
    </source>
</evidence>
<evidence type="ECO:0000256" key="6">
    <source>
        <dbReference type="PROSITE-ProRule" id="PRU00042"/>
    </source>
</evidence>
<dbReference type="AlphaFoldDB" id="A0A8H5DQJ1"/>
<dbReference type="GO" id="GO:0008270">
    <property type="term" value="F:zinc ion binding"/>
    <property type="evidence" value="ECO:0007669"/>
    <property type="project" value="UniProtKB-KW"/>
</dbReference>
<evidence type="ECO:0000256" key="3">
    <source>
        <dbReference type="ARBA" id="ARBA00023015"/>
    </source>
</evidence>
<keyword evidence="10" id="KW-1185">Reference proteome</keyword>
<reference evidence="9 10" key="1">
    <citation type="journal article" date="2020" name="BMC Genomics">
        <title>Correction to: Identification and distribution of gene clusters required for synthesis of sphingolipid metabolism inhibitors in diverse species of the filamentous fungus Fusarium.</title>
        <authorList>
            <person name="Kim H.S."/>
            <person name="Lohmar J.M."/>
            <person name="Busman M."/>
            <person name="Brown D.W."/>
            <person name="Naumann T.A."/>
            <person name="Divon H.H."/>
            <person name="Lysoe E."/>
            <person name="Uhlig S."/>
            <person name="Proctor R.H."/>
        </authorList>
    </citation>
    <scope>NUCLEOTIDE SEQUENCE [LARGE SCALE GENOMIC DNA]</scope>
    <source>
        <strain evidence="9 10">NRRL 25214</strain>
    </source>
</reference>
<comment type="caution">
    <text evidence="9">The sequence shown here is derived from an EMBL/GenBank/DDBJ whole genome shotgun (WGS) entry which is preliminary data.</text>
</comment>
<dbReference type="GO" id="GO:0003677">
    <property type="term" value="F:DNA binding"/>
    <property type="evidence" value="ECO:0007669"/>
    <property type="project" value="InterPro"/>
</dbReference>
<name>A0A8H5DQJ1_9HYPO</name>
<keyword evidence="6" id="KW-0863">Zinc-finger</keyword>
<protein>
    <recommendedName>
        <fullName evidence="8">C2H2-type domain-containing protein</fullName>
    </recommendedName>
</protein>
<sequence>MSTAEADPFVSTNTTEMHPSPSNQQAAGAEEQALPAVMPANPFVCDICKSSYSRIDHLARHFRSQSLREENPPFSPNFLGFRQPCSTGFFPDIGSSDLAGHNELGDVQGCSWDAFSLDILNFGAIESQPLTPTRRNVDTTSGADEGVSLGEDAYKKSFLLWTPKAGEYWGSRTSDLPPSLDGVLSACASLPQQHTPHIRLEESTRYRILSLLLSVAGSDDHHRILSSFPPLKVLEYLLSTELAGNNREVDSWLHAPSFDPNAACSELVIGLVIAGAFRSGSAIFHRLALGLHELHRQLISRLFCSDGRNARLLEPVKCFVLMIQGGLWSGDSRTIEICEKPSQMMRRGGFFRLAYPGGASPLPGDSDVILREKWHSWLDYESRKRLVLHLLILSTQYSMAFLTQPPLTHAEIHASLPVARKLWDAPTADAWREAYTNLDCSPSKLLLHTCIGDLHNILTLGNTVDAGYTALAVLSGLWWSAWQYKERLKVQGKHSFSTQALYQEARESLESFAVIHTRALGPMKPSLLVLHERQLMYLDVSLDDLQLLGGKEGEREALYVLPRLREWAESRSCRQAMWHAGQILRVARQSDQGSLCESTVIALYHASLIFWSYSILPRARMMNASTDLDEIVLDSEHEPLLQQFLMLGFGTPCITRVHQGSGVMQHLTIRVTDQPDVMMVFGNLLSNNHKGDCQDCPSLVGNLTRLIWQLGQAAELVQRQQCLT</sequence>
<dbReference type="PANTHER" id="PTHR47660">
    <property type="entry name" value="TRANSCRIPTION FACTOR WITH C2H2 AND ZN(2)-CYS(6) DNA BINDING DOMAIN (EUROFUNG)-RELATED-RELATED"/>
    <property type="match status" value="1"/>
</dbReference>
<dbReference type="SUPFAM" id="SSF57667">
    <property type="entry name" value="beta-beta-alpha zinc fingers"/>
    <property type="match status" value="1"/>
</dbReference>
<evidence type="ECO:0000256" key="4">
    <source>
        <dbReference type="ARBA" id="ARBA00023163"/>
    </source>
</evidence>
<dbReference type="InterPro" id="IPR013087">
    <property type="entry name" value="Znf_C2H2_type"/>
</dbReference>
<keyword evidence="1" id="KW-0479">Metal-binding</keyword>
<proteinExistence type="predicted"/>
<keyword evidence="4" id="KW-0804">Transcription</keyword>
<dbReference type="InterPro" id="IPR036236">
    <property type="entry name" value="Znf_C2H2_sf"/>
</dbReference>
<accession>A0A8H5DQJ1</accession>
<dbReference type="Pfam" id="PF04082">
    <property type="entry name" value="Fungal_trans"/>
    <property type="match status" value="1"/>
</dbReference>
<dbReference type="Proteomes" id="UP000573603">
    <property type="component" value="Unassembled WGS sequence"/>
</dbReference>
<gene>
    <name evidence="9" type="ORF">FANTH_13141</name>
</gene>
<evidence type="ECO:0000256" key="1">
    <source>
        <dbReference type="ARBA" id="ARBA00022723"/>
    </source>
</evidence>
<evidence type="ECO:0000259" key="8">
    <source>
        <dbReference type="PROSITE" id="PS50157"/>
    </source>
</evidence>
<evidence type="ECO:0000256" key="7">
    <source>
        <dbReference type="SAM" id="MobiDB-lite"/>
    </source>
</evidence>
<dbReference type="EMBL" id="JABEVY010000457">
    <property type="protein sequence ID" value="KAF5232144.1"/>
    <property type="molecule type" value="Genomic_DNA"/>
</dbReference>
<dbReference type="PROSITE" id="PS50157">
    <property type="entry name" value="ZINC_FINGER_C2H2_2"/>
    <property type="match status" value="1"/>
</dbReference>
<dbReference type="GO" id="GO:0006351">
    <property type="term" value="P:DNA-templated transcription"/>
    <property type="evidence" value="ECO:0007669"/>
    <property type="project" value="InterPro"/>
</dbReference>
<feature type="compositionally biased region" description="Polar residues" evidence="7">
    <location>
        <begin position="10"/>
        <end position="26"/>
    </location>
</feature>
<keyword evidence="2" id="KW-0862">Zinc</keyword>
<organism evidence="9 10">
    <name type="scientific">Fusarium anthophilum</name>
    <dbReference type="NCBI Taxonomy" id="48485"/>
    <lineage>
        <taxon>Eukaryota</taxon>
        <taxon>Fungi</taxon>
        <taxon>Dikarya</taxon>
        <taxon>Ascomycota</taxon>
        <taxon>Pezizomycotina</taxon>
        <taxon>Sordariomycetes</taxon>
        <taxon>Hypocreomycetidae</taxon>
        <taxon>Hypocreales</taxon>
        <taxon>Nectriaceae</taxon>
        <taxon>Fusarium</taxon>
        <taxon>Fusarium fujikuroi species complex</taxon>
    </lineage>
</organism>
<dbReference type="InterPro" id="IPR007219">
    <property type="entry name" value="XnlR_reg_dom"/>
</dbReference>
<evidence type="ECO:0000256" key="5">
    <source>
        <dbReference type="ARBA" id="ARBA00023242"/>
    </source>
</evidence>
<dbReference type="PANTHER" id="PTHR47660:SF2">
    <property type="entry name" value="TRANSCRIPTION FACTOR WITH C2H2 AND ZN(2)-CYS(6) DNA BINDING DOMAIN (EUROFUNG)"/>
    <property type="match status" value="1"/>
</dbReference>
<evidence type="ECO:0000256" key="2">
    <source>
        <dbReference type="ARBA" id="ARBA00022833"/>
    </source>
</evidence>
<evidence type="ECO:0000313" key="9">
    <source>
        <dbReference type="EMBL" id="KAF5232144.1"/>
    </source>
</evidence>
<keyword evidence="3" id="KW-0805">Transcription regulation</keyword>
<feature type="domain" description="C2H2-type" evidence="8">
    <location>
        <begin position="43"/>
        <end position="72"/>
    </location>
</feature>